<protein>
    <recommendedName>
        <fullName evidence="3">F-box domain-containing protein</fullName>
    </recommendedName>
</protein>
<accession>A0A9P6UKR0</accession>
<evidence type="ECO:0000313" key="2">
    <source>
        <dbReference type="Proteomes" id="UP000823405"/>
    </source>
</evidence>
<gene>
    <name evidence="1" type="ORF">BGZ97_000104</name>
</gene>
<comment type="caution">
    <text evidence="1">The sequence shown here is derived from an EMBL/GenBank/DDBJ whole genome shotgun (WGS) entry which is preliminary data.</text>
</comment>
<proteinExistence type="predicted"/>
<sequence>MLSRGRRKGSVGAGQKQISHPLMFSVTTPSAGSALFGAPATASLGMIDAPAAASSGFSSTPIPISSGFFGSSAFVSAGSTLHSTKVRSGTELQRDGEIYLLSVLERNPQIEFLIVPSHCLNCEAIVKIAGNSLISLKEFYSAADISCRSWPTTEFLLREKFVAWSGSQGCTVPVVKGELRDTVDKLLYPLLNNYPRLKELQMGISARINHDALERIRLADRSFTYLEISHGEPYQIAQILMRAPSLKHIMLFGRFEPHNAHGRNDSVVQEAFLRHAPILERFEAMYCDFSKEVLQALLCSSPSLRILKTIEEYIGKRPNKEVELDALQVIKSPWICTQLEIFECRVLNVPRPDIVRTPIDNVFPEPLVSPPTGPAPAQDQDHTLSTSFLLAAKQESHAIQRRVLRQLGSLTHLRTLQLGKYSRDFDFPEYFRLEMKDFRTIIVDGWLDYNCLELSLEGGLDELCGLQELEELTVYQMAHRIGLAEVKWMVEHWPRLRLIAGLKYRDCEREINVDDDDNDDDDSDDDDVRVVASVEEEEPEHVKWIRQNRPDIQLI</sequence>
<dbReference type="Proteomes" id="UP000823405">
    <property type="component" value="Unassembled WGS sequence"/>
</dbReference>
<name>A0A9P6UKR0_9FUNG</name>
<dbReference type="AlphaFoldDB" id="A0A9P6UKR0"/>
<dbReference type="OrthoDB" id="2363618at2759"/>
<keyword evidence="2" id="KW-1185">Reference proteome</keyword>
<evidence type="ECO:0000313" key="1">
    <source>
        <dbReference type="EMBL" id="KAG0308285.1"/>
    </source>
</evidence>
<dbReference type="EMBL" id="JAAAIN010001008">
    <property type="protein sequence ID" value="KAG0308285.1"/>
    <property type="molecule type" value="Genomic_DNA"/>
</dbReference>
<dbReference type="Gene3D" id="3.80.10.10">
    <property type="entry name" value="Ribonuclease Inhibitor"/>
    <property type="match status" value="1"/>
</dbReference>
<organism evidence="1 2">
    <name type="scientific">Linnemannia gamsii</name>
    <dbReference type="NCBI Taxonomy" id="64522"/>
    <lineage>
        <taxon>Eukaryota</taxon>
        <taxon>Fungi</taxon>
        <taxon>Fungi incertae sedis</taxon>
        <taxon>Mucoromycota</taxon>
        <taxon>Mortierellomycotina</taxon>
        <taxon>Mortierellomycetes</taxon>
        <taxon>Mortierellales</taxon>
        <taxon>Mortierellaceae</taxon>
        <taxon>Linnemannia</taxon>
    </lineage>
</organism>
<reference evidence="1" key="1">
    <citation type="journal article" date="2020" name="Fungal Divers.">
        <title>Resolving the Mortierellaceae phylogeny through synthesis of multi-gene phylogenetics and phylogenomics.</title>
        <authorList>
            <person name="Vandepol N."/>
            <person name="Liber J."/>
            <person name="Desiro A."/>
            <person name="Na H."/>
            <person name="Kennedy M."/>
            <person name="Barry K."/>
            <person name="Grigoriev I.V."/>
            <person name="Miller A.N."/>
            <person name="O'Donnell K."/>
            <person name="Stajich J.E."/>
            <person name="Bonito G."/>
        </authorList>
    </citation>
    <scope>NUCLEOTIDE SEQUENCE</scope>
    <source>
        <strain evidence="1">NVP60</strain>
    </source>
</reference>
<dbReference type="InterPro" id="IPR032675">
    <property type="entry name" value="LRR_dom_sf"/>
</dbReference>
<evidence type="ECO:0008006" key="3">
    <source>
        <dbReference type="Google" id="ProtNLM"/>
    </source>
</evidence>